<dbReference type="RefSeq" id="WP_252780228.1">
    <property type="nucleotide sequence ID" value="NZ_CP097478.1"/>
</dbReference>
<protein>
    <submittedName>
        <fullName evidence="2">Uncharacterized protein</fullName>
    </submittedName>
</protein>
<reference evidence="2" key="1">
    <citation type="submission" date="2022-05" db="EMBL/GenBank/DDBJ databases">
        <authorList>
            <person name="Oliphant S.A."/>
            <person name="Watson-Haigh N.S."/>
            <person name="Sumby K.M."/>
            <person name="Gardner J.M."/>
            <person name="Jiranek V."/>
        </authorList>
    </citation>
    <scope>NUCLEOTIDE SEQUENCE</scope>
    <source>
        <strain evidence="2">Ru20-1</strain>
    </source>
</reference>
<evidence type="ECO:0000256" key="1">
    <source>
        <dbReference type="SAM" id="Phobius"/>
    </source>
</evidence>
<evidence type="ECO:0000313" key="2">
    <source>
        <dbReference type="EMBL" id="USS93399.1"/>
    </source>
</evidence>
<dbReference type="Proteomes" id="UP001057532">
    <property type="component" value="Chromosome"/>
</dbReference>
<accession>A0ABY5C3Q4</accession>
<gene>
    <name evidence="2" type="ORF">M8332_00585</name>
</gene>
<feature type="transmembrane region" description="Helical" evidence="1">
    <location>
        <begin position="16"/>
        <end position="35"/>
    </location>
</feature>
<keyword evidence="3" id="KW-1185">Reference proteome</keyword>
<proteinExistence type="predicted"/>
<organism evidence="2 3">
    <name type="scientific">Fructilactobacillus ixorae</name>
    <dbReference type="NCBI Taxonomy" id="1750535"/>
    <lineage>
        <taxon>Bacteria</taxon>
        <taxon>Bacillati</taxon>
        <taxon>Bacillota</taxon>
        <taxon>Bacilli</taxon>
        <taxon>Lactobacillales</taxon>
        <taxon>Lactobacillaceae</taxon>
        <taxon>Fructilactobacillus</taxon>
    </lineage>
</organism>
<dbReference type="EMBL" id="CP097478">
    <property type="protein sequence ID" value="USS93399.1"/>
    <property type="molecule type" value="Genomic_DNA"/>
</dbReference>
<feature type="transmembrane region" description="Helical" evidence="1">
    <location>
        <begin position="41"/>
        <end position="65"/>
    </location>
</feature>
<keyword evidence="1" id="KW-0472">Membrane</keyword>
<sequence length="70" mass="8116">MTQAQIEQRLLKLRHLANITITPLCLALIITYLVQKTVTPLVILLAVLVVCTYLPYGLVTLYYVFKRRQR</sequence>
<keyword evidence="1" id="KW-0812">Transmembrane</keyword>
<keyword evidence="1" id="KW-1133">Transmembrane helix</keyword>
<name>A0ABY5C3Q4_9LACO</name>
<evidence type="ECO:0000313" key="3">
    <source>
        <dbReference type="Proteomes" id="UP001057532"/>
    </source>
</evidence>